<evidence type="ECO:0000256" key="1">
    <source>
        <dbReference type="ARBA" id="ARBA00022723"/>
    </source>
</evidence>
<evidence type="ECO:0000256" key="3">
    <source>
        <dbReference type="ARBA" id="ARBA00022833"/>
    </source>
</evidence>
<evidence type="ECO:0000313" key="6">
    <source>
        <dbReference type="EMBL" id="MBK1825789.1"/>
    </source>
</evidence>
<proteinExistence type="predicted"/>
<evidence type="ECO:0000313" key="7">
    <source>
        <dbReference type="Proteomes" id="UP000658278"/>
    </source>
</evidence>
<dbReference type="Pfam" id="PF01258">
    <property type="entry name" value="zf-dskA_traR"/>
    <property type="match status" value="1"/>
</dbReference>
<reference evidence="6" key="1">
    <citation type="submission" date="2021-01" db="EMBL/GenBank/DDBJ databases">
        <title>Modified the classification status of verrucomicrobia.</title>
        <authorList>
            <person name="Feng X."/>
        </authorList>
    </citation>
    <scope>NUCLEOTIDE SEQUENCE</scope>
    <source>
        <strain evidence="6">KCTC 22201</strain>
    </source>
</reference>
<dbReference type="PRINTS" id="PR00618">
    <property type="entry name" value="DKSAZNFINGER"/>
</dbReference>
<dbReference type="RefSeq" id="WP_200275797.1">
    <property type="nucleotide sequence ID" value="NZ_JAENII010000001.1"/>
</dbReference>
<evidence type="ECO:0000256" key="2">
    <source>
        <dbReference type="ARBA" id="ARBA00022771"/>
    </source>
</evidence>
<keyword evidence="3" id="KW-0862">Zinc</keyword>
<feature type="zinc finger region" description="dksA C4-type" evidence="4">
    <location>
        <begin position="80"/>
        <end position="104"/>
    </location>
</feature>
<dbReference type="PROSITE" id="PS01102">
    <property type="entry name" value="ZF_DKSA_1"/>
    <property type="match status" value="1"/>
</dbReference>
<dbReference type="InterPro" id="IPR020460">
    <property type="entry name" value="Znf_C4-type_bac"/>
</dbReference>
<dbReference type="AlphaFoldDB" id="A0A934RAH5"/>
<dbReference type="SUPFAM" id="SSF57716">
    <property type="entry name" value="Glucocorticoid receptor-like (DNA-binding domain)"/>
    <property type="match status" value="1"/>
</dbReference>
<protein>
    <submittedName>
        <fullName evidence="6">TraR/DksA C4-type zinc finger protein</fullName>
    </submittedName>
</protein>
<keyword evidence="7" id="KW-1185">Reference proteome</keyword>
<evidence type="ECO:0000256" key="4">
    <source>
        <dbReference type="PROSITE-ProRule" id="PRU00510"/>
    </source>
</evidence>
<dbReference type="Proteomes" id="UP000658278">
    <property type="component" value="Unassembled WGS sequence"/>
</dbReference>
<keyword evidence="2" id="KW-0863">Zinc-finger</keyword>
<dbReference type="InterPro" id="IPR020458">
    <property type="entry name" value="Znf_DskA_TraR_CS"/>
</dbReference>
<name>A0A934RAH5_9BACT</name>
<dbReference type="SUPFAM" id="SSF109635">
    <property type="entry name" value="DnaK suppressor protein DksA, alpha-hairpin domain"/>
    <property type="match status" value="1"/>
</dbReference>
<accession>A0A934RAH5</accession>
<organism evidence="6 7">
    <name type="scientific">Haloferula rosea</name>
    <dbReference type="NCBI Taxonomy" id="490093"/>
    <lineage>
        <taxon>Bacteria</taxon>
        <taxon>Pseudomonadati</taxon>
        <taxon>Verrucomicrobiota</taxon>
        <taxon>Verrucomicrobiia</taxon>
        <taxon>Verrucomicrobiales</taxon>
        <taxon>Verrucomicrobiaceae</taxon>
        <taxon>Haloferula</taxon>
    </lineage>
</organism>
<dbReference type="PANTHER" id="PTHR33823:SF4">
    <property type="entry name" value="GENERAL STRESS PROTEIN 16O"/>
    <property type="match status" value="1"/>
</dbReference>
<dbReference type="InterPro" id="IPR000962">
    <property type="entry name" value="Znf_DskA_TraR"/>
</dbReference>
<dbReference type="PROSITE" id="PS51128">
    <property type="entry name" value="ZF_DKSA_2"/>
    <property type="match status" value="1"/>
</dbReference>
<dbReference type="Gene3D" id="1.20.120.910">
    <property type="entry name" value="DksA, coiled-coil domain"/>
    <property type="match status" value="1"/>
</dbReference>
<sequence>MMDRQQFNEFRERLLDQKQRVLAEVAAHLPSSDPIGDVEEKADRAASNFVETKIAANDGNLLQKIDFALARLAAGTYEQCDKCGENIPLARLEAKPSVSLCLSCQEKKDAGELSP</sequence>
<evidence type="ECO:0000259" key="5">
    <source>
        <dbReference type="Pfam" id="PF01258"/>
    </source>
</evidence>
<feature type="domain" description="Zinc finger DksA/TraR C4-type" evidence="5">
    <location>
        <begin position="75"/>
        <end position="108"/>
    </location>
</feature>
<dbReference type="PANTHER" id="PTHR33823">
    <property type="entry name" value="RNA POLYMERASE-BINDING TRANSCRIPTION FACTOR DKSA-RELATED"/>
    <property type="match status" value="1"/>
</dbReference>
<keyword evidence="1" id="KW-0479">Metal-binding</keyword>
<dbReference type="EMBL" id="JAENII010000001">
    <property type="protein sequence ID" value="MBK1825789.1"/>
    <property type="molecule type" value="Genomic_DNA"/>
</dbReference>
<dbReference type="GO" id="GO:0008270">
    <property type="term" value="F:zinc ion binding"/>
    <property type="evidence" value="ECO:0007669"/>
    <property type="project" value="UniProtKB-KW"/>
</dbReference>
<comment type="caution">
    <text evidence="6">The sequence shown here is derived from an EMBL/GenBank/DDBJ whole genome shotgun (WGS) entry which is preliminary data.</text>
</comment>
<dbReference type="InterPro" id="IPR037187">
    <property type="entry name" value="DnaK_N"/>
</dbReference>
<gene>
    <name evidence="6" type="ORF">JIN81_02055</name>
</gene>